<feature type="compositionally biased region" description="Low complexity" evidence="1">
    <location>
        <begin position="189"/>
        <end position="201"/>
    </location>
</feature>
<dbReference type="Gene3D" id="2.40.128.680">
    <property type="match status" value="1"/>
</dbReference>
<dbReference type="STRING" id="5364.A0A5C3MSY5"/>
<protein>
    <submittedName>
        <fullName evidence="2">Uncharacterized protein</fullName>
    </submittedName>
</protein>
<dbReference type="InterPro" id="IPR013924">
    <property type="entry name" value="RNase_H2_suC"/>
</dbReference>
<dbReference type="PANTHER" id="PTHR47204">
    <property type="entry name" value="OS02G0168900 PROTEIN"/>
    <property type="match status" value="1"/>
</dbReference>
<name>A0A5C3MSY5_9AGAM</name>
<evidence type="ECO:0000313" key="2">
    <source>
        <dbReference type="EMBL" id="TFK48484.1"/>
    </source>
</evidence>
<gene>
    <name evidence="2" type="ORF">OE88DRAFT_530262</name>
</gene>
<dbReference type="OrthoDB" id="6222486at2759"/>
<dbReference type="CDD" id="cd09271">
    <property type="entry name" value="RNase_H2-C"/>
    <property type="match status" value="1"/>
</dbReference>
<evidence type="ECO:0000256" key="1">
    <source>
        <dbReference type="SAM" id="MobiDB-lite"/>
    </source>
</evidence>
<keyword evidence="3" id="KW-1185">Reference proteome</keyword>
<dbReference type="Pfam" id="PF08615">
    <property type="entry name" value="RNase_H2_suC"/>
    <property type="match status" value="1"/>
</dbReference>
<sequence length="324" mass="34795">MSTTYPSLRSKDAMVPSTGVAKFLDLIFHLSCARGACLRAYKIRPSAISRERACVYSPAALNVFLLPILCGKPNQKNVTSNVSTFDASRTAMASMPTLVLSKTEGSLFECDANLMPFHVSYSGPAPIKSYFMVKPASSSVGQGPADPVAEIAKSEVDSAVKNAVASSKDGESMELDRTPEVETPPTAGSSSTLLSASSSTTLVEGAGQERYTAAFRGRTVHGLKVALPAGYTGIILRTPDKGKASEEVASTTRGRGSRRNEDDNGEVDEETTLDQLHTRALTATHTFPSFTLWHPDIPVDEGKDEYWRSLKEWAALGCEIHRAD</sequence>
<feature type="compositionally biased region" description="Basic and acidic residues" evidence="1">
    <location>
        <begin position="168"/>
        <end position="180"/>
    </location>
</feature>
<dbReference type="EMBL" id="ML213519">
    <property type="protein sequence ID" value="TFK48484.1"/>
    <property type="molecule type" value="Genomic_DNA"/>
</dbReference>
<proteinExistence type="predicted"/>
<dbReference type="PANTHER" id="PTHR47204:SF1">
    <property type="entry name" value="RIBONUCLEASE H2 SUBUNIT C"/>
    <property type="match status" value="1"/>
</dbReference>
<feature type="region of interest" description="Disordered" evidence="1">
    <location>
        <begin position="162"/>
        <end position="201"/>
    </location>
</feature>
<feature type="region of interest" description="Disordered" evidence="1">
    <location>
        <begin position="238"/>
        <end position="269"/>
    </location>
</feature>
<dbReference type="GO" id="GO:0032299">
    <property type="term" value="C:ribonuclease H2 complex"/>
    <property type="evidence" value="ECO:0007669"/>
    <property type="project" value="InterPro"/>
</dbReference>
<dbReference type="GO" id="GO:0006401">
    <property type="term" value="P:RNA catabolic process"/>
    <property type="evidence" value="ECO:0007669"/>
    <property type="project" value="InterPro"/>
</dbReference>
<organism evidence="2 3">
    <name type="scientific">Heliocybe sulcata</name>
    <dbReference type="NCBI Taxonomy" id="5364"/>
    <lineage>
        <taxon>Eukaryota</taxon>
        <taxon>Fungi</taxon>
        <taxon>Dikarya</taxon>
        <taxon>Basidiomycota</taxon>
        <taxon>Agaricomycotina</taxon>
        <taxon>Agaricomycetes</taxon>
        <taxon>Gloeophyllales</taxon>
        <taxon>Gloeophyllaceae</taxon>
        <taxon>Heliocybe</taxon>
    </lineage>
</organism>
<accession>A0A5C3MSY5</accession>
<evidence type="ECO:0000313" key="3">
    <source>
        <dbReference type="Proteomes" id="UP000305948"/>
    </source>
</evidence>
<reference evidence="2 3" key="1">
    <citation type="journal article" date="2019" name="Nat. Ecol. Evol.">
        <title>Megaphylogeny resolves global patterns of mushroom evolution.</title>
        <authorList>
            <person name="Varga T."/>
            <person name="Krizsan K."/>
            <person name="Foldi C."/>
            <person name="Dima B."/>
            <person name="Sanchez-Garcia M."/>
            <person name="Sanchez-Ramirez S."/>
            <person name="Szollosi G.J."/>
            <person name="Szarkandi J.G."/>
            <person name="Papp V."/>
            <person name="Albert L."/>
            <person name="Andreopoulos W."/>
            <person name="Angelini C."/>
            <person name="Antonin V."/>
            <person name="Barry K.W."/>
            <person name="Bougher N.L."/>
            <person name="Buchanan P."/>
            <person name="Buyck B."/>
            <person name="Bense V."/>
            <person name="Catcheside P."/>
            <person name="Chovatia M."/>
            <person name="Cooper J."/>
            <person name="Damon W."/>
            <person name="Desjardin D."/>
            <person name="Finy P."/>
            <person name="Geml J."/>
            <person name="Haridas S."/>
            <person name="Hughes K."/>
            <person name="Justo A."/>
            <person name="Karasinski D."/>
            <person name="Kautmanova I."/>
            <person name="Kiss B."/>
            <person name="Kocsube S."/>
            <person name="Kotiranta H."/>
            <person name="LaButti K.M."/>
            <person name="Lechner B.E."/>
            <person name="Liimatainen K."/>
            <person name="Lipzen A."/>
            <person name="Lukacs Z."/>
            <person name="Mihaltcheva S."/>
            <person name="Morgado L.N."/>
            <person name="Niskanen T."/>
            <person name="Noordeloos M.E."/>
            <person name="Ohm R.A."/>
            <person name="Ortiz-Santana B."/>
            <person name="Ovrebo C."/>
            <person name="Racz N."/>
            <person name="Riley R."/>
            <person name="Savchenko A."/>
            <person name="Shiryaev A."/>
            <person name="Soop K."/>
            <person name="Spirin V."/>
            <person name="Szebenyi C."/>
            <person name="Tomsovsky M."/>
            <person name="Tulloss R.E."/>
            <person name="Uehling J."/>
            <person name="Grigoriev I.V."/>
            <person name="Vagvolgyi C."/>
            <person name="Papp T."/>
            <person name="Martin F.M."/>
            <person name="Miettinen O."/>
            <person name="Hibbett D.S."/>
            <person name="Nagy L.G."/>
        </authorList>
    </citation>
    <scope>NUCLEOTIDE SEQUENCE [LARGE SCALE GENOMIC DNA]</scope>
    <source>
        <strain evidence="2 3">OMC1185</strain>
    </source>
</reference>
<dbReference type="AlphaFoldDB" id="A0A5C3MSY5"/>
<dbReference type="Proteomes" id="UP000305948">
    <property type="component" value="Unassembled WGS sequence"/>
</dbReference>